<dbReference type="AlphaFoldDB" id="A0A5N5DIH0"/>
<dbReference type="PANTHER" id="PTHR10507">
    <property type="entry name" value="CDC45-RELATED PROTEIN"/>
    <property type="match status" value="1"/>
</dbReference>
<dbReference type="GO" id="GO:0051301">
    <property type="term" value="P:cell division"/>
    <property type="evidence" value="ECO:0007669"/>
    <property type="project" value="UniProtKB-KW"/>
</dbReference>
<comment type="subcellular location">
    <subcellularLocation>
        <location evidence="1">Nucleus</location>
    </subcellularLocation>
</comment>
<dbReference type="InterPro" id="IPR003874">
    <property type="entry name" value="CDC45"/>
</dbReference>
<dbReference type="EMBL" id="VCHE01000021">
    <property type="protein sequence ID" value="KAB2576812.1"/>
    <property type="molecule type" value="Genomic_DNA"/>
</dbReference>
<dbReference type="GO" id="GO:0003682">
    <property type="term" value="F:chromatin binding"/>
    <property type="evidence" value="ECO:0007669"/>
    <property type="project" value="TreeGrafter"/>
</dbReference>
<keyword evidence="5" id="KW-0131">Cell cycle</keyword>
<protein>
    <submittedName>
        <fullName evidence="7">Cell division control protein 45-like protein</fullName>
    </submittedName>
</protein>
<dbReference type="GO" id="GO:0031261">
    <property type="term" value="C:DNA replication preinitiation complex"/>
    <property type="evidence" value="ECO:0007669"/>
    <property type="project" value="TreeGrafter"/>
</dbReference>
<evidence type="ECO:0000256" key="2">
    <source>
        <dbReference type="ARBA" id="ARBA00010727"/>
    </source>
</evidence>
<feature type="region of interest" description="Disordered" evidence="6">
    <location>
        <begin position="188"/>
        <end position="276"/>
    </location>
</feature>
<evidence type="ECO:0000256" key="1">
    <source>
        <dbReference type="ARBA" id="ARBA00004123"/>
    </source>
</evidence>
<accession>A0A5N5DIH0</accession>
<feature type="compositionally biased region" description="Basic and acidic residues" evidence="6">
    <location>
        <begin position="408"/>
        <end position="447"/>
    </location>
</feature>
<evidence type="ECO:0000256" key="3">
    <source>
        <dbReference type="ARBA" id="ARBA00022705"/>
    </source>
</evidence>
<evidence type="ECO:0000256" key="4">
    <source>
        <dbReference type="ARBA" id="ARBA00023242"/>
    </source>
</evidence>
<dbReference type="OrthoDB" id="10258882at2759"/>
<feature type="compositionally biased region" description="Acidic residues" evidence="6">
    <location>
        <begin position="449"/>
        <end position="478"/>
    </location>
</feature>
<dbReference type="Proteomes" id="UP000325902">
    <property type="component" value="Unassembled WGS sequence"/>
</dbReference>
<feature type="region of interest" description="Disordered" evidence="6">
    <location>
        <begin position="404"/>
        <end position="486"/>
    </location>
</feature>
<evidence type="ECO:0000313" key="8">
    <source>
        <dbReference type="Proteomes" id="UP000325902"/>
    </source>
</evidence>
<comment type="caution">
    <text evidence="7">The sequence shown here is derived from an EMBL/GenBank/DDBJ whole genome shotgun (WGS) entry which is preliminary data.</text>
</comment>
<gene>
    <name evidence="7" type="primary">sna41</name>
    <name evidence="7" type="ORF">DBV05_g4601</name>
</gene>
<keyword evidence="7" id="KW-0132">Cell division</keyword>
<sequence length="536" mass="59217">MYLPRTLIGHLYTHLLHTTHPLSPPVLLLVSLEPDALCACRILTALLKRDYIPHKIQPIAGYNDLAKAGQDLVRPMRIGDGGSGGVVVCLGVGGLVDLENLLGLEGQDGTDFGGVEIWVMDARRPWNLSNVFGGRGDTASEENDLPTKVPGVERGRILRSYKPGKGGIVVFDDGDIEEELEREREAYTALEQMPELDGVDFDDDESDTEENTGEEAPPISGQMSRKRKSWGDDDEESEGDDEEERPAQRRRSNSLPPTPQSLDSSGSQGFLPDAPKFDDEAAQDAISSRFWTAYDSLTSPSLITQHIPIAQHLHRAILRTGTALIAKHQIRHLRAFRMAVVKEGPDAPLFTHAGALVKLALWVAEAVQEMEGKKGRGGGNELVMAGLDEARGVYVVVGLGGGGTTVQSKEKEKRRAERQKKKEEKREARRKEKAAERQKAFERRLANGEEVDDDDEDIETEEEDSSESESEDEEDEMDEGKRRSAGRNRFGLAFQEVIEETGARVKVDSFEHCVVEVRKEDLSGFLEQLSMKAIVG</sequence>
<keyword evidence="3" id="KW-0235">DNA replication</keyword>
<organism evidence="7 8">
    <name type="scientific">Lasiodiplodia theobromae</name>
    <dbReference type="NCBI Taxonomy" id="45133"/>
    <lineage>
        <taxon>Eukaryota</taxon>
        <taxon>Fungi</taxon>
        <taxon>Dikarya</taxon>
        <taxon>Ascomycota</taxon>
        <taxon>Pezizomycotina</taxon>
        <taxon>Dothideomycetes</taxon>
        <taxon>Dothideomycetes incertae sedis</taxon>
        <taxon>Botryosphaeriales</taxon>
        <taxon>Botryosphaeriaceae</taxon>
        <taxon>Lasiodiplodia</taxon>
    </lineage>
</organism>
<dbReference type="GO" id="GO:0000727">
    <property type="term" value="P:double-strand break repair via break-induced replication"/>
    <property type="evidence" value="ECO:0007669"/>
    <property type="project" value="TreeGrafter"/>
</dbReference>
<dbReference type="GO" id="GO:0006270">
    <property type="term" value="P:DNA replication initiation"/>
    <property type="evidence" value="ECO:0007669"/>
    <property type="project" value="InterPro"/>
</dbReference>
<comment type="similarity">
    <text evidence="2">Belongs to the CDC45 family.</text>
</comment>
<dbReference type="GO" id="GO:1902977">
    <property type="term" value="P:mitotic DNA replication preinitiation complex assembly"/>
    <property type="evidence" value="ECO:0007669"/>
    <property type="project" value="TreeGrafter"/>
</dbReference>
<proteinExistence type="inferred from homology"/>
<evidence type="ECO:0000256" key="5">
    <source>
        <dbReference type="ARBA" id="ARBA00023306"/>
    </source>
</evidence>
<keyword evidence="4" id="KW-0539">Nucleus</keyword>
<feature type="compositionally biased region" description="Acidic residues" evidence="6">
    <location>
        <begin position="197"/>
        <end position="213"/>
    </location>
</feature>
<reference evidence="7 8" key="1">
    <citation type="journal article" date="2019" name="Sci. Rep.">
        <title>A multi-omics analysis of the grapevine pathogen Lasiodiplodia theobromae reveals that temperature affects the expression of virulence- and pathogenicity-related genes.</title>
        <authorList>
            <person name="Felix C."/>
            <person name="Meneses R."/>
            <person name="Goncalves M.F.M."/>
            <person name="Tilleman L."/>
            <person name="Duarte A.S."/>
            <person name="Jorrin-Novo J.V."/>
            <person name="Van de Peer Y."/>
            <person name="Deforce D."/>
            <person name="Van Nieuwerburgh F."/>
            <person name="Esteves A.C."/>
            <person name="Alves A."/>
        </authorList>
    </citation>
    <scope>NUCLEOTIDE SEQUENCE [LARGE SCALE GENOMIC DNA]</scope>
    <source>
        <strain evidence="7 8">LA-SOL3</strain>
    </source>
</reference>
<keyword evidence="8" id="KW-1185">Reference proteome</keyword>
<dbReference type="GO" id="GO:0003688">
    <property type="term" value="F:DNA replication origin binding"/>
    <property type="evidence" value="ECO:0007669"/>
    <property type="project" value="TreeGrafter"/>
</dbReference>
<dbReference type="GO" id="GO:0003697">
    <property type="term" value="F:single-stranded DNA binding"/>
    <property type="evidence" value="ECO:0007669"/>
    <property type="project" value="TreeGrafter"/>
</dbReference>
<evidence type="ECO:0000313" key="7">
    <source>
        <dbReference type="EMBL" id="KAB2576812.1"/>
    </source>
</evidence>
<name>A0A5N5DIH0_9PEZI</name>
<dbReference type="Pfam" id="PF02724">
    <property type="entry name" value="CDC45"/>
    <property type="match status" value="2"/>
</dbReference>
<evidence type="ECO:0000256" key="6">
    <source>
        <dbReference type="SAM" id="MobiDB-lite"/>
    </source>
</evidence>
<feature type="compositionally biased region" description="Acidic residues" evidence="6">
    <location>
        <begin position="232"/>
        <end position="244"/>
    </location>
</feature>
<dbReference type="PANTHER" id="PTHR10507:SF0">
    <property type="entry name" value="CELL DIVISION CONTROL PROTEIN 45 HOMOLOG"/>
    <property type="match status" value="1"/>
</dbReference>